<comment type="caution">
    <text evidence="9">The sequence shown here is derived from an EMBL/GenBank/DDBJ whole genome shotgun (WGS) entry which is preliminary data.</text>
</comment>
<keyword evidence="6" id="KW-0597">Phosphoprotein</keyword>
<evidence type="ECO:0000313" key="10">
    <source>
        <dbReference type="Proteomes" id="UP001180487"/>
    </source>
</evidence>
<dbReference type="InterPro" id="IPR002891">
    <property type="entry name" value="APS"/>
</dbReference>
<feature type="domain" description="APS kinase" evidence="8">
    <location>
        <begin position="5"/>
        <end position="152"/>
    </location>
</feature>
<dbReference type="Proteomes" id="UP001180487">
    <property type="component" value="Unassembled WGS sequence"/>
</dbReference>
<keyword evidence="5 6" id="KW-0067">ATP-binding</keyword>
<keyword evidence="10" id="KW-1185">Reference proteome</keyword>
<dbReference type="NCBIfam" id="TIGR00455">
    <property type="entry name" value="apsK"/>
    <property type="match status" value="1"/>
</dbReference>
<dbReference type="HAMAP" id="MF_00065">
    <property type="entry name" value="Adenylyl_sulf_kinase"/>
    <property type="match status" value="1"/>
</dbReference>
<keyword evidence="3 6" id="KW-0808">Transferase</keyword>
<dbReference type="InterPro" id="IPR027417">
    <property type="entry name" value="P-loop_NTPase"/>
</dbReference>
<comment type="similarity">
    <text evidence="6 7">Belongs to the APS kinase family.</text>
</comment>
<dbReference type="EMBL" id="JAVDXT010000004">
    <property type="protein sequence ID" value="MDR7379339.1"/>
    <property type="molecule type" value="Genomic_DNA"/>
</dbReference>
<keyword evidence="4 6" id="KW-0547">Nucleotide-binding</keyword>
<dbReference type="PANTHER" id="PTHR42700:SF1">
    <property type="entry name" value="SULFATE ADENYLYLTRANSFERASE"/>
    <property type="match status" value="1"/>
</dbReference>
<dbReference type="NCBIfam" id="NF003013">
    <property type="entry name" value="PRK03846.1"/>
    <property type="match status" value="1"/>
</dbReference>
<dbReference type="SUPFAM" id="SSF52540">
    <property type="entry name" value="P-loop containing nucleoside triphosphate hydrolases"/>
    <property type="match status" value="1"/>
</dbReference>
<evidence type="ECO:0000256" key="2">
    <source>
        <dbReference type="ARBA" id="ARBA00012121"/>
    </source>
</evidence>
<proteinExistence type="inferred from homology"/>
<name>A0ABU2CDD8_9BURK</name>
<sequence>MPKLACTLWLTGLSASGKSSLAEALAESLEADDVLCRVLDGDAVRQQLSRDLGFSRKDRRENIRRVANLCQQLNDAGTLAIAALISPYRDDRNLARETVGAARFVEVYLATPLNVCEARDPKGLYRRARSGGIASFTGISDPYEAPLSPDLSFNTAVQPLTECVGLTMDLLAARLLS</sequence>
<dbReference type="EC" id="2.7.1.25" evidence="2 6"/>
<accession>A0ABU2CDD8</accession>
<dbReference type="Gene3D" id="3.40.50.300">
    <property type="entry name" value="P-loop containing nucleotide triphosphate hydrolases"/>
    <property type="match status" value="1"/>
</dbReference>
<evidence type="ECO:0000256" key="6">
    <source>
        <dbReference type="HAMAP-Rule" id="MF_00065"/>
    </source>
</evidence>
<evidence type="ECO:0000256" key="5">
    <source>
        <dbReference type="ARBA" id="ARBA00022840"/>
    </source>
</evidence>
<feature type="active site" description="Phosphoserine intermediate" evidence="6">
    <location>
        <position position="86"/>
    </location>
</feature>
<dbReference type="PANTHER" id="PTHR42700">
    <property type="entry name" value="SULFATE ADENYLYLTRANSFERASE"/>
    <property type="match status" value="1"/>
</dbReference>
<evidence type="ECO:0000256" key="4">
    <source>
        <dbReference type="ARBA" id="ARBA00022741"/>
    </source>
</evidence>
<feature type="binding site" evidence="6">
    <location>
        <begin position="12"/>
        <end position="19"/>
    </location>
    <ligand>
        <name>ATP</name>
        <dbReference type="ChEBI" id="CHEBI:30616"/>
    </ligand>
</feature>
<organism evidence="9 10">
    <name type="scientific">Rhodoferax ferrireducens</name>
    <dbReference type="NCBI Taxonomy" id="192843"/>
    <lineage>
        <taxon>Bacteria</taxon>
        <taxon>Pseudomonadati</taxon>
        <taxon>Pseudomonadota</taxon>
        <taxon>Betaproteobacteria</taxon>
        <taxon>Burkholderiales</taxon>
        <taxon>Comamonadaceae</taxon>
        <taxon>Rhodoferax</taxon>
    </lineage>
</organism>
<evidence type="ECO:0000256" key="3">
    <source>
        <dbReference type="ARBA" id="ARBA00022679"/>
    </source>
</evidence>
<evidence type="ECO:0000313" key="9">
    <source>
        <dbReference type="EMBL" id="MDR7379339.1"/>
    </source>
</evidence>
<dbReference type="CDD" id="cd02027">
    <property type="entry name" value="APSK"/>
    <property type="match status" value="1"/>
</dbReference>
<protein>
    <recommendedName>
        <fullName evidence="2 6">Adenylyl-sulfate kinase</fullName>
        <ecNumber evidence="2 6">2.7.1.25</ecNumber>
    </recommendedName>
    <alternativeName>
        <fullName evidence="6">APS kinase</fullName>
    </alternativeName>
    <alternativeName>
        <fullName evidence="6">ATP adenosine-5'-phosphosulfate 3'-phosphotransferase</fullName>
    </alternativeName>
    <alternativeName>
        <fullName evidence="6">Adenosine-5'-phosphosulfate kinase</fullName>
    </alternativeName>
</protein>
<evidence type="ECO:0000256" key="1">
    <source>
        <dbReference type="ARBA" id="ARBA00001823"/>
    </source>
</evidence>
<dbReference type="GO" id="GO:0004020">
    <property type="term" value="F:adenylylsulfate kinase activity"/>
    <property type="evidence" value="ECO:0007669"/>
    <property type="project" value="UniProtKB-EC"/>
</dbReference>
<dbReference type="InterPro" id="IPR059117">
    <property type="entry name" value="APS_kinase_dom"/>
</dbReference>
<evidence type="ECO:0000259" key="8">
    <source>
        <dbReference type="Pfam" id="PF01583"/>
    </source>
</evidence>
<evidence type="ECO:0000256" key="7">
    <source>
        <dbReference type="RuleBase" id="RU004347"/>
    </source>
</evidence>
<reference evidence="9 10" key="1">
    <citation type="submission" date="2023-07" db="EMBL/GenBank/DDBJ databases">
        <title>Sorghum-associated microbial communities from plants grown in Nebraska, USA.</title>
        <authorList>
            <person name="Schachtman D."/>
        </authorList>
    </citation>
    <scope>NUCLEOTIDE SEQUENCE [LARGE SCALE GENOMIC DNA]</scope>
    <source>
        <strain evidence="9 10">BE313</strain>
    </source>
</reference>
<keyword evidence="6 7" id="KW-0418">Kinase</keyword>
<gene>
    <name evidence="6" type="primary">cysC</name>
    <name evidence="9" type="ORF">J2X19_004033</name>
</gene>
<dbReference type="RefSeq" id="WP_310375911.1">
    <property type="nucleotide sequence ID" value="NZ_JAVDXT010000004.1"/>
</dbReference>
<dbReference type="InterPro" id="IPR050512">
    <property type="entry name" value="Sulf_AdTrans/APS_kinase"/>
</dbReference>
<dbReference type="Pfam" id="PF01583">
    <property type="entry name" value="APS_kinase"/>
    <property type="match status" value="1"/>
</dbReference>
<comment type="function">
    <text evidence="6 7">Catalyzes the synthesis of activated sulfate.</text>
</comment>
<comment type="pathway">
    <text evidence="6 7">Sulfur metabolism; hydrogen sulfide biosynthesis; sulfite from sulfate: step 2/3.</text>
</comment>
<comment type="catalytic activity">
    <reaction evidence="1 6 7">
        <text>adenosine 5'-phosphosulfate + ATP = 3'-phosphoadenylyl sulfate + ADP + H(+)</text>
        <dbReference type="Rhea" id="RHEA:24152"/>
        <dbReference type="ChEBI" id="CHEBI:15378"/>
        <dbReference type="ChEBI" id="CHEBI:30616"/>
        <dbReference type="ChEBI" id="CHEBI:58243"/>
        <dbReference type="ChEBI" id="CHEBI:58339"/>
        <dbReference type="ChEBI" id="CHEBI:456216"/>
        <dbReference type="EC" id="2.7.1.25"/>
    </reaction>
</comment>